<gene>
    <name evidence="7" type="ORF">ACFS1K_14150</name>
</gene>
<dbReference type="InterPro" id="IPR016035">
    <property type="entry name" value="Acyl_Trfase/lysoPLipase"/>
</dbReference>
<keyword evidence="1 4" id="KW-0378">Hydrolase</keyword>
<dbReference type="Gene3D" id="3.40.1090.10">
    <property type="entry name" value="Cytosolic phospholipase A2 catalytic domain"/>
    <property type="match status" value="2"/>
</dbReference>
<dbReference type="InterPro" id="IPR050301">
    <property type="entry name" value="NTE"/>
</dbReference>
<feature type="signal peptide" evidence="5">
    <location>
        <begin position="1"/>
        <end position="19"/>
    </location>
</feature>
<evidence type="ECO:0000256" key="2">
    <source>
        <dbReference type="ARBA" id="ARBA00022963"/>
    </source>
</evidence>
<evidence type="ECO:0000259" key="6">
    <source>
        <dbReference type="PROSITE" id="PS51635"/>
    </source>
</evidence>
<evidence type="ECO:0000313" key="8">
    <source>
        <dbReference type="Proteomes" id="UP001597532"/>
    </source>
</evidence>
<keyword evidence="8" id="KW-1185">Reference proteome</keyword>
<dbReference type="PANTHER" id="PTHR14226">
    <property type="entry name" value="NEUROPATHY TARGET ESTERASE/SWISS CHEESE D.MELANOGASTER"/>
    <property type="match status" value="1"/>
</dbReference>
<dbReference type="InterPro" id="IPR043864">
    <property type="entry name" value="Omp85-like_dom"/>
</dbReference>
<evidence type="ECO:0000313" key="7">
    <source>
        <dbReference type="EMBL" id="MFD2790913.1"/>
    </source>
</evidence>
<evidence type="ECO:0000256" key="4">
    <source>
        <dbReference type="PROSITE-ProRule" id="PRU01161"/>
    </source>
</evidence>
<protein>
    <submittedName>
        <fullName evidence="7">Patatin-like phospholipase family protein</fullName>
    </submittedName>
</protein>
<dbReference type="PANTHER" id="PTHR14226:SF76">
    <property type="entry name" value="NTE FAMILY PROTEIN RSSA"/>
    <property type="match status" value="1"/>
</dbReference>
<dbReference type="Gene3D" id="2.40.160.50">
    <property type="entry name" value="membrane protein fhac: a member of the omp85/tpsb transporter family"/>
    <property type="match status" value="1"/>
</dbReference>
<dbReference type="InterPro" id="IPR002641">
    <property type="entry name" value="PNPLA_dom"/>
</dbReference>
<dbReference type="Pfam" id="PF19143">
    <property type="entry name" value="Omp85_2"/>
    <property type="match status" value="1"/>
</dbReference>
<dbReference type="Gene3D" id="3.10.20.310">
    <property type="entry name" value="membrane protein fhac"/>
    <property type="match status" value="1"/>
</dbReference>
<feature type="domain" description="PNPLA" evidence="6">
    <location>
        <begin position="32"/>
        <end position="222"/>
    </location>
</feature>
<feature type="active site" description="Nucleophile" evidence="4">
    <location>
        <position position="65"/>
    </location>
</feature>
<dbReference type="Pfam" id="PF01734">
    <property type="entry name" value="Patatin"/>
    <property type="match status" value="1"/>
</dbReference>
<evidence type="ECO:0000256" key="5">
    <source>
        <dbReference type="SAM" id="SignalP"/>
    </source>
</evidence>
<feature type="active site" description="Proton acceptor" evidence="4">
    <location>
        <position position="209"/>
    </location>
</feature>
<keyword evidence="5" id="KW-0732">Signal</keyword>
<dbReference type="SUPFAM" id="SSF52151">
    <property type="entry name" value="FabD/lysophospholipase-like"/>
    <property type="match status" value="1"/>
</dbReference>
<organism evidence="7 8">
    <name type="scientific">Arenibacter antarcticus</name>
    <dbReference type="NCBI Taxonomy" id="2040469"/>
    <lineage>
        <taxon>Bacteria</taxon>
        <taxon>Pseudomonadati</taxon>
        <taxon>Bacteroidota</taxon>
        <taxon>Flavobacteriia</taxon>
        <taxon>Flavobacteriales</taxon>
        <taxon>Flavobacteriaceae</taxon>
        <taxon>Arenibacter</taxon>
    </lineage>
</organism>
<feature type="short sequence motif" description="GXGXXG" evidence="4">
    <location>
        <begin position="36"/>
        <end position="41"/>
    </location>
</feature>
<reference evidence="8" key="1">
    <citation type="journal article" date="2019" name="Int. J. Syst. Evol. Microbiol.">
        <title>The Global Catalogue of Microorganisms (GCM) 10K type strain sequencing project: providing services to taxonomists for standard genome sequencing and annotation.</title>
        <authorList>
            <consortium name="The Broad Institute Genomics Platform"/>
            <consortium name="The Broad Institute Genome Sequencing Center for Infectious Disease"/>
            <person name="Wu L."/>
            <person name="Ma J."/>
        </authorList>
    </citation>
    <scope>NUCLEOTIDE SEQUENCE [LARGE SCALE GENOMIC DNA]</scope>
    <source>
        <strain evidence="8">KCTC 52924</strain>
    </source>
</reference>
<feature type="short sequence motif" description="DGA/G" evidence="4">
    <location>
        <begin position="209"/>
        <end position="211"/>
    </location>
</feature>
<dbReference type="Proteomes" id="UP001597532">
    <property type="component" value="Unassembled WGS sequence"/>
</dbReference>
<keyword evidence="2 4" id="KW-0442">Lipid degradation</keyword>
<dbReference type="RefSeq" id="WP_251806122.1">
    <property type="nucleotide sequence ID" value="NZ_CP166679.1"/>
</dbReference>
<name>A0ABW5VL16_9FLAO</name>
<feature type="short sequence motif" description="GXSXG" evidence="4">
    <location>
        <begin position="63"/>
        <end position="67"/>
    </location>
</feature>
<accession>A0ABW5VL16</accession>
<proteinExistence type="predicted"/>
<comment type="caution">
    <text evidence="7">The sequence shown here is derived from an EMBL/GenBank/DDBJ whole genome shotgun (WGS) entry which is preliminary data.</text>
</comment>
<dbReference type="EMBL" id="JBHUOK010000032">
    <property type="protein sequence ID" value="MFD2790913.1"/>
    <property type="molecule type" value="Genomic_DNA"/>
</dbReference>
<dbReference type="PROSITE" id="PS51635">
    <property type="entry name" value="PNPLA"/>
    <property type="match status" value="1"/>
</dbReference>
<keyword evidence="3 4" id="KW-0443">Lipid metabolism</keyword>
<feature type="chain" id="PRO_5046991675" evidence="5">
    <location>
        <begin position="20"/>
        <end position="753"/>
    </location>
</feature>
<evidence type="ECO:0000256" key="1">
    <source>
        <dbReference type="ARBA" id="ARBA00022801"/>
    </source>
</evidence>
<sequence length="753" mass="84696">MPKYLMLLFLIIFSTAFRGQDSNKHKDLKIGLVLSGGGAKGLAHIGALKVIEEAGVKIDYIGGTSMGAIVGALYASGYTASELDSIFRSTNFMSLIQDNVPRSSKTFYEKEDSERYAITLPFNGFKITIPQAISGGQSIYNEFVRLLYHVKDVKDFSKLKIPFVCIATDIETGDEVRLDHGYLPQAILASGTFPSLFRPVELDGKVLIDGGVVNNYPLREVKKMGADIIIGVDVQHGLSDRENLVSATEILLQINNYRTVRDMEKKSELTDIYITPDIKEYSVIDFNYGSAIIDKGEVAARLKFDDLVKLAGDPFVKKRGVIPAKLKDTIHVNELMIQGNYNYSRAYIMGKLRFNVDDDITFAKLQRGINNLSATGNFRSIKYEMLGNGDGVGLLLNVTENPDKMFIRLGLHYDDLYKSAGIANLTKKNFLMDDDVASFDIIIGDNLRYNLEYYVDKGFYWSFGINSNFDDFNKEIDFDLIRSNFEVDASSNIQKINLSATDLTNQVYVQTVLKEEFAFTLGLEHKLLKYSTKTLNVADTTSTSSTVPSNSRTYFENSNFYSAYGKLTYDTYDDIFFPTKGLFFDGDFHFYVLSSDFNNNFKEFSIGKARMGGAFSLFNKVYLNLEAEGGFKWGISPVASMDFILGGFGTHLVNNAIPFYGYDFLSLVGNSFVKTTAKIDYEFVPKNHILITANFANVGDDLFRTADWFKEPEFSGYGIGYGLESFIGPIQFYYTFSPEQKENHLFFSVGYWF</sequence>
<dbReference type="CDD" id="cd07205">
    <property type="entry name" value="Pat_PNPLA6_PNPLA7_NTE1_like"/>
    <property type="match status" value="1"/>
</dbReference>
<evidence type="ECO:0000256" key="3">
    <source>
        <dbReference type="ARBA" id="ARBA00023098"/>
    </source>
</evidence>